<sequence>MDTLSAMQAFRRVVDSGGFSAAAQLTGQSHTVLSRQVKNLERQFGTQLLHRTTRRLQLTEAGGLFYRHCAHILEQMDSMALQLSEHHEQPSGTLRLNVGTAFGELELGRWLAGFVELYPHLNIELTCTDQLVDLLAEGVDLCLRVTDYLPDSSLVARRLSLSEVILVAAPAYLKRQVSALTTETLSQHPLLVYSRLTQPNLLQLTGPDAQQLEINMPARLSANSPMALRAAAIAGVGIASFDRFIVHDALADGRLTHVLPQWTLRSRSLYALYPQSRYVAPKVRVFLDYAQQYYAVPRWVS</sequence>
<dbReference type="CDD" id="cd08422">
    <property type="entry name" value="PBP2_CrgA_like"/>
    <property type="match status" value="1"/>
</dbReference>
<dbReference type="Gene3D" id="3.40.190.290">
    <property type="match status" value="1"/>
</dbReference>
<protein>
    <submittedName>
        <fullName evidence="6">LysR family transcriptional regulator</fullName>
    </submittedName>
</protein>
<proteinExistence type="inferred from homology"/>
<dbReference type="InterPro" id="IPR036390">
    <property type="entry name" value="WH_DNA-bd_sf"/>
</dbReference>
<gene>
    <name evidence="6" type="ORF">LT42_23235</name>
</gene>
<dbReference type="PANTHER" id="PTHR30537">
    <property type="entry name" value="HTH-TYPE TRANSCRIPTIONAL REGULATOR"/>
    <property type="match status" value="1"/>
</dbReference>
<reference evidence="6 7" key="1">
    <citation type="submission" date="2014-09" db="EMBL/GenBank/DDBJ databases">
        <title>Genome sequence of Pseudomonas lutea strain DSM 17257T.</title>
        <authorList>
            <person name="Kwak Y."/>
            <person name="Shin J.-H."/>
        </authorList>
    </citation>
    <scope>NUCLEOTIDE SEQUENCE [LARGE SCALE GENOMIC DNA]</scope>
    <source>
        <strain evidence="6 7">DSM 17257</strain>
    </source>
</reference>
<dbReference type="SUPFAM" id="SSF46785">
    <property type="entry name" value="Winged helix' DNA-binding domain"/>
    <property type="match status" value="1"/>
</dbReference>
<dbReference type="PROSITE" id="PS50931">
    <property type="entry name" value="HTH_LYSR"/>
    <property type="match status" value="1"/>
</dbReference>
<dbReference type="SUPFAM" id="SSF53850">
    <property type="entry name" value="Periplasmic binding protein-like II"/>
    <property type="match status" value="1"/>
</dbReference>
<dbReference type="Proteomes" id="UP000029719">
    <property type="component" value="Unassembled WGS sequence"/>
</dbReference>
<dbReference type="AlphaFoldDB" id="A0A9X0JHJ9"/>
<dbReference type="Pfam" id="PF00126">
    <property type="entry name" value="HTH_1"/>
    <property type="match status" value="1"/>
</dbReference>
<organism evidence="6 7">
    <name type="scientific">Pseudomonas lutea</name>
    <dbReference type="NCBI Taxonomy" id="243924"/>
    <lineage>
        <taxon>Bacteria</taxon>
        <taxon>Pseudomonadati</taxon>
        <taxon>Pseudomonadota</taxon>
        <taxon>Gammaproteobacteria</taxon>
        <taxon>Pseudomonadales</taxon>
        <taxon>Pseudomonadaceae</taxon>
        <taxon>Pseudomonas</taxon>
    </lineage>
</organism>
<keyword evidence="3" id="KW-0238">DNA-binding</keyword>
<dbReference type="Pfam" id="PF03466">
    <property type="entry name" value="LysR_substrate"/>
    <property type="match status" value="1"/>
</dbReference>
<name>A0A9X0JHJ9_9PSED</name>
<evidence type="ECO:0000256" key="4">
    <source>
        <dbReference type="ARBA" id="ARBA00023163"/>
    </source>
</evidence>
<dbReference type="InterPro" id="IPR036388">
    <property type="entry name" value="WH-like_DNA-bd_sf"/>
</dbReference>
<evidence type="ECO:0000259" key="5">
    <source>
        <dbReference type="PROSITE" id="PS50931"/>
    </source>
</evidence>
<dbReference type="GO" id="GO:0003700">
    <property type="term" value="F:DNA-binding transcription factor activity"/>
    <property type="evidence" value="ECO:0007669"/>
    <property type="project" value="InterPro"/>
</dbReference>
<dbReference type="PANTHER" id="PTHR30537:SF5">
    <property type="entry name" value="HTH-TYPE TRANSCRIPTIONAL ACTIVATOR TTDR-RELATED"/>
    <property type="match status" value="1"/>
</dbReference>
<dbReference type="FunFam" id="1.10.10.10:FF:000001">
    <property type="entry name" value="LysR family transcriptional regulator"/>
    <property type="match status" value="1"/>
</dbReference>
<dbReference type="InterPro" id="IPR000847">
    <property type="entry name" value="LysR_HTH_N"/>
</dbReference>
<comment type="similarity">
    <text evidence="1">Belongs to the LysR transcriptional regulatory family.</text>
</comment>
<dbReference type="GO" id="GO:0003677">
    <property type="term" value="F:DNA binding"/>
    <property type="evidence" value="ECO:0007669"/>
    <property type="project" value="UniProtKB-KW"/>
</dbReference>
<accession>A0A9X0JHJ9</accession>
<evidence type="ECO:0000256" key="1">
    <source>
        <dbReference type="ARBA" id="ARBA00009437"/>
    </source>
</evidence>
<keyword evidence="2" id="KW-0805">Transcription regulation</keyword>
<evidence type="ECO:0000256" key="3">
    <source>
        <dbReference type="ARBA" id="ARBA00023125"/>
    </source>
</evidence>
<evidence type="ECO:0000256" key="2">
    <source>
        <dbReference type="ARBA" id="ARBA00023015"/>
    </source>
</evidence>
<dbReference type="InterPro" id="IPR005119">
    <property type="entry name" value="LysR_subst-bd"/>
</dbReference>
<keyword evidence="4" id="KW-0804">Transcription</keyword>
<comment type="caution">
    <text evidence="6">The sequence shown here is derived from an EMBL/GenBank/DDBJ whole genome shotgun (WGS) entry which is preliminary data.</text>
</comment>
<dbReference type="InterPro" id="IPR058163">
    <property type="entry name" value="LysR-type_TF_proteobact-type"/>
</dbReference>
<dbReference type="Gene3D" id="1.10.10.10">
    <property type="entry name" value="Winged helix-like DNA-binding domain superfamily/Winged helix DNA-binding domain"/>
    <property type="match status" value="1"/>
</dbReference>
<feature type="domain" description="HTH lysR-type" evidence="5">
    <location>
        <begin position="1"/>
        <end position="59"/>
    </location>
</feature>
<evidence type="ECO:0000313" key="6">
    <source>
        <dbReference type="EMBL" id="KGF62758.1"/>
    </source>
</evidence>
<dbReference type="OrthoDB" id="8885940at2"/>
<dbReference type="EMBL" id="JRMB01000003">
    <property type="protein sequence ID" value="KGF62758.1"/>
    <property type="molecule type" value="Genomic_DNA"/>
</dbReference>
<dbReference type="RefSeq" id="WP_037018415.1">
    <property type="nucleotide sequence ID" value="NZ_JRMB01000003.1"/>
</dbReference>
<evidence type="ECO:0000313" key="7">
    <source>
        <dbReference type="Proteomes" id="UP000029719"/>
    </source>
</evidence>